<accession>A0ABX0QAE7</accession>
<gene>
    <name evidence="1" type="ORF">HBF26_17870</name>
</gene>
<evidence type="ECO:0000313" key="1">
    <source>
        <dbReference type="EMBL" id="NID06764.1"/>
    </source>
</evidence>
<dbReference type="Proteomes" id="UP001429601">
    <property type="component" value="Unassembled WGS sequence"/>
</dbReference>
<organism evidence="1 2">
    <name type="scientific">Luteibacter jiangsuensis</name>
    <dbReference type="NCBI Taxonomy" id="637577"/>
    <lineage>
        <taxon>Bacteria</taxon>
        <taxon>Pseudomonadati</taxon>
        <taxon>Pseudomonadota</taxon>
        <taxon>Gammaproteobacteria</taxon>
        <taxon>Lysobacterales</taxon>
        <taxon>Rhodanobacteraceae</taxon>
        <taxon>Luteibacter</taxon>
    </lineage>
</organism>
<sequence length="265" mass="29207">MSTTTQFKSVRSPLLKIVLGAALTVTCGMHSEPARAGWPVIDYTAIANSLQNYYDQYGRWIETAQHYQSVIQHYADQATFWQTQLNKLQHLNFTLFTLKHQFTEVAEDFGVDVECPGRVANGGLAGVLDTALDKLIPDMNGDVLQQQQNICAMIVQAKNLKYNDTVRYLNYVAQKGTEMATAQSTLISKIGESNGNTANFTAQLTEFGQTLDTARAQWESNQKQADAQIDMLLTMQANLSRRAMAGSPSVLGTVVNTVALKAAFN</sequence>
<reference evidence="1 2" key="1">
    <citation type="journal article" date="2011" name="Curr. Microbiol.">
        <title>Luteibacter jiangsuensis sp. nov.: a methamidophos-degrading bacterium isolated from a methamidophos-manufacturing factory.</title>
        <authorList>
            <person name="Wang L."/>
            <person name="Wang G.L."/>
            <person name="Li S.P."/>
            <person name="Jiang J.D."/>
        </authorList>
    </citation>
    <scope>NUCLEOTIDE SEQUENCE [LARGE SCALE GENOMIC DNA]</scope>
    <source>
        <strain evidence="1 2">CGMCC 1.10133</strain>
    </source>
</reference>
<evidence type="ECO:0000313" key="2">
    <source>
        <dbReference type="Proteomes" id="UP001429601"/>
    </source>
</evidence>
<name>A0ABX0QAE7_9GAMM</name>
<keyword evidence="2" id="KW-1185">Reference proteome</keyword>
<comment type="caution">
    <text evidence="1">The sequence shown here is derived from an EMBL/GenBank/DDBJ whole genome shotgun (WGS) entry which is preliminary data.</text>
</comment>
<evidence type="ECO:0008006" key="3">
    <source>
        <dbReference type="Google" id="ProtNLM"/>
    </source>
</evidence>
<protein>
    <recommendedName>
        <fullName evidence="3">P-type conjugative transfer protein TrbJ</fullName>
    </recommendedName>
</protein>
<proteinExistence type="predicted"/>
<dbReference type="EMBL" id="JAAQQR010000011">
    <property type="protein sequence ID" value="NID06764.1"/>
    <property type="molecule type" value="Genomic_DNA"/>
</dbReference>
<dbReference type="RefSeq" id="WP_167129408.1">
    <property type="nucleotide sequence ID" value="NZ_JAAQQR010000011.1"/>
</dbReference>